<reference evidence="2 3" key="1">
    <citation type="submission" date="2019-11" db="EMBL/GenBank/DDBJ databases">
        <title>Whole genome sequence of Oryza granulata.</title>
        <authorList>
            <person name="Li W."/>
        </authorList>
    </citation>
    <scope>NUCLEOTIDE SEQUENCE [LARGE SCALE GENOMIC DNA]</scope>
    <source>
        <strain evidence="3">cv. Menghai</strain>
        <tissue evidence="2">Leaf</tissue>
    </source>
</reference>
<gene>
    <name evidence="2" type="ORF">E2562_018829</name>
</gene>
<keyword evidence="3" id="KW-1185">Reference proteome</keyword>
<dbReference type="Proteomes" id="UP000479710">
    <property type="component" value="Unassembled WGS sequence"/>
</dbReference>
<sequence length="68" mass="7008">MPASVSDVDDDADNSGSGVSPMSPLESVFVWTGSVPTHSCVCAEPGEADDTAPEEDNVLDAVPDRSQD</sequence>
<protein>
    <submittedName>
        <fullName evidence="2">Uncharacterized protein</fullName>
    </submittedName>
</protein>
<evidence type="ECO:0000256" key="1">
    <source>
        <dbReference type="SAM" id="MobiDB-lite"/>
    </source>
</evidence>
<organism evidence="2 3">
    <name type="scientific">Oryza meyeriana var. granulata</name>
    <dbReference type="NCBI Taxonomy" id="110450"/>
    <lineage>
        <taxon>Eukaryota</taxon>
        <taxon>Viridiplantae</taxon>
        <taxon>Streptophyta</taxon>
        <taxon>Embryophyta</taxon>
        <taxon>Tracheophyta</taxon>
        <taxon>Spermatophyta</taxon>
        <taxon>Magnoliopsida</taxon>
        <taxon>Liliopsida</taxon>
        <taxon>Poales</taxon>
        <taxon>Poaceae</taxon>
        <taxon>BOP clade</taxon>
        <taxon>Oryzoideae</taxon>
        <taxon>Oryzeae</taxon>
        <taxon>Oryzinae</taxon>
        <taxon>Oryza</taxon>
        <taxon>Oryza meyeriana</taxon>
    </lineage>
</organism>
<accession>A0A6G1F9P6</accession>
<comment type="caution">
    <text evidence="2">The sequence shown here is derived from an EMBL/GenBank/DDBJ whole genome shotgun (WGS) entry which is preliminary data.</text>
</comment>
<feature type="region of interest" description="Disordered" evidence="1">
    <location>
        <begin position="1"/>
        <end position="24"/>
    </location>
</feature>
<evidence type="ECO:0000313" key="2">
    <source>
        <dbReference type="EMBL" id="KAF0933585.1"/>
    </source>
</evidence>
<dbReference type="AlphaFoldDB" id="A0A6G1F9P6"/>
<evidence type="ECO:0000313" key="3">
    <source>
        <dbReference type="Proteomes" id="UP000479710"/>
    </source>
</evidence>
<dbReference type="EMBL" id="SPHZ02000001">
    <property type="protein sequence ID" value="KAF0933585.1"/>
    <property type="molecule type" value="Genomic_DNA"/>
</dbReference>
<feature type="region of interest" description="Disordered" evidence="1">
    <location>
        <begin position="42"/>
        <end position="68"/>
    </location>
</feature>
<proteinExistence type="predicted"/>
<feature type="compositionally biased region" description="Acidic residues" evidence="1">
    <location>
        <begin position="46"/>
        <end position="58"/>
    </location>
</feature>
<name>A0A6G1F9P6_9ORYZ</name>